<dbReference type="SUPFAM" id="SSF52540">
    <property type="entry name" value="P-loop containing nucleoside triphosphate hydrolases"/>
    <property type="match status" value="1"/>
</dbReference>
<dbReference type="InterPro" id="IPR027417">
    <property type="entry name" value="P-loop_NTPase"/>
</dbReference>
<dbReference type="Proteomes" id="UP000034290">
    <property type="component" value="Unassembled WGS sequence"/>
</dbReference>
<dbReference type="Pfam" id="PF00005">
    <property type="entry name" value="ABC_tran"/>
    <property type="match status" value="1"/>
</dbReference>
<name>A0A0G2A892_9BACT</name>
<accession>A0A0G2A892</accession>
<gene>
    <name evidence="2" type="ORF">UY81_C0003G0017</name>
</gene>
<sequence>MRDVSRPLLEVKGVSKMFGRQEVLHDLSFQVGEGEKIALIGRNGAGKSTLLKIITGEIEPDLGSVRFLDAARVGVIRQNEVLPGNVSTLTFLEAESGRPELEARKM</sequence>
<evidence type="ECO:0000313" key="2">
    <source>
        <dbReference type="EMBL" id="KKW37137.1"/>
    </source>
</evidence>
<dbReference type="PANTHER" id="PTHR42855:SF1">
    <property type="entry name" value="ABC TRANSPORTER DOMAIN-CONTAINING PROTEIN"/>
    <property type="match status" value="1"/>
</dbReference>
<protein>
    <submittedName>
        <fullName evidence="2">ABC transporter related protein</fullName>
    </submittedName>
</protein>
<organism evidence="2 3">
    <name type="scientific">Candidatus Giovannonibacteria bacterium GW2011_GWA2_53_7</name>
    <dbReference type="NCBI Taxonomy" id="1618650"/>
    <lineage>
        <taxon>Bacteria</taxon>
        <taxon>Candidatus Giovannoniibacteriota</taxon>
    </lineage>
</organism>
<feature type="domain" description="ABC transporter" evidence="1">
    <location>
        <begin position="24"/>
        <end position="77"/>
    </location>
</feature>
<evidence type="ECO:0000313" key="3">
    <source>
        <dbReference type="Proteomes" id="UP000034290"/>
    </source>
</evidence>
<dbReference type="InterPro" id="IPR051309">
    <property type="entry name" value="ABCF_ATPase"/>
</dbReference>
<feature type="non-terminal residue" evidence="2">
    <location>
        <position position="106"/>
    </location>
</feature>
<dbReference type="PANTHER" id="PTHR42855">
    <property type="entry name" value="ABC TRANSPORTER ATP-BINDING SUBUNIT"/>
    <property type="match status" value="1"/>
</dbReference>
<proteinExistence type="predicted"/>
<dbReference type="InterPro" id="IPR003439">
    <property type="entry name" value="ABC_transporter-like_ATP-bd"/>
</dbReference>
<dbReference type="GO" id="GO:0005524">
    <property type="term" value="F:ATP binding"/>
    <property type="evidence" value="ECO:0007669"/>
    <property type="project" value="InterPro"/>
</dbReference>
<dbReference type="AlphaFoldDB" id="A0A0G2A892"/>
<comment type="caution">
    <text evidence="2">The sequence shown here is derived from an EMBL/GenBank/DDBJ whole genome shotgun (WGS) entry which is preliminary data.</text>
</comment>
<dbReference type="Gene3D" id="3.40.50.300">
    <property type="entry name" value="P-loop containing nucleotide triphosphate hydrolases"/>
    <property type="match status" value="1"/>
</dbReference>
<evidence type="ECO:0000259" key="1">
    <source>
        <dbReference type="Pfam" id="PF00005"/>
    </source>
</evidence>
<reference evidence="2 3" key="1">
    <citation type="journal article" date="2015" name="Nature">
        <title>rRNA introns, odd ribosomes, and small enigmatic genomes across a large radiation of phyla.</title>
        <authorList>
            <person name="Brown C.T."/>
            <person name="Hug L.A."/>
            <person name="Thomas B.C."/>
            <person name="Sharon I."/>
            <person name="Castelle C.J."/>
            <person name="Singh A."/>
            <person name="Wilkins M.J."/>
            <person name="Williams K.H."/>
            <person name="Banfield J.F."/>
        </authorList>
    </citation>
    <scope>NUCLEOTIDE SEQUENCE [LARGE SCALE GENOMIC DNA]</scope>
</reference>
<dbReference type="EMBL" id="LCRM01000003">
    <property type="protein sequence ID" value="KKW37137.1"/>
    <property type="molecule type" value="Genomic_DNA"/>
</dbReference>
<dbReference type="GO" id="GO:0016887">
    <property type="term" value="F:ATP hydrolysis activity"/>
    <property type="evidence" value="ECO:0007669"/>
    <property type="project" value="InterPro"/>
</dbReference>